<dbReference type="EMBL" id="CP040077">
    <property type="protein sequence ID" value="QCP50955.1"/>
    <property type="molecule type" value="Genomic_DNA"/>
</dbReference>
<protein>
    <submittedName>
        <fullName evidence="3">TIGR02099 family protein</fullName>
    </submittedName>
</protein>
<organism evidence="3 4">
    <name type="scientific">Trinickia violacea</name>
    <dbReference type="NCBI Taxonomy" id="2571746"/>
    <lineage>
        <taxon>Bacteria</taxon>
        <taxon>Pseudomonadati</taxon>
        <taxon>Pseudomonadota</taxon>
        <taxon>Betaproteobacteria</taxon>
        <taxon>Burkholderiales</taxon>
        <taxon>Burkholderiaceae</taxon>
        <taxon>Trinickia</taxon>
    </lineage>
</organism>
<evidence type="ECO:0000313" key="3">
    <source>
        <dbReference type="EMBL" id="QCP50955.1"/>
    </source>
</evidence>
<keyword evidence="1" id="KW-0472">Membrane</keyword>
<dbReference type="NCBIfam" id="TIGR02099">
    <property type="entry name" value="YhdP family protein"/>
    <property type="match status" value="1"/>
</dbReference>
<dbReference type="PANTHER" id="PTHR38690:SF1">
    <property type="entry name" value="PROTEASE"/>
    <property type="match status" value="1"/>
</dbReference>
<dbReference type="Pfam" id="PF13116">
    <property type="entry name" value="YhdP"/>
    <property type="match status" value="1"/>
</dbReference>
<accession>A0A4P8IT64</accession>
<name>A0A4P8IT64_9BURK</name>
<feature type="transmembrane region" description="Helical" evidence="1">
    <location>
        <begin position="30"/>
        <end position="52"/>
    </location>
</feature>
<dbReference type="PANTHER" id="PTHR38690">
    <property type="entry name" value="PROTEASE-RELATED"/>
    <property type="match status" value="1"/>
</dbReference>
<feature type="domain" description="YhdP central" evidence="2">
    <location>
        <begin position="29"/>
        <end position="1382"/>
    </location>
</feature>
<keyword evidence="1" id="KW-1133">Transmembrane helix</keyword>
<evidence type="ECO:0000313" key="4">
    <source>
        <dbReference type="Proteomes" id="UP000298656"/>
    </source>
</evidence>
<dbReference type="OrthoDB" id="8521382at2"/>
<gene>
    <name evidence="3" type="ORF">FAZ95_18460</name>
</gene>
<dbReference type="Proteomes" id="UP000298656">
    <property type="component" value="Chromosome 1"/>
</dbReference>
<keyword evidence="4" id="KW-1185">Reference proteome</keyword>
<dbReference type="KEGG" id="tvl:FAZ95_18460"/>
<keyword evidence="1" id="KW-0812">Transmembrane</keyword>
<reference evidence="3 4" key="1">
    <citation type="submission" date="2019-05" db="EMBL/GenBank/DDBJ databases">
        <title>Burkholderia sp. DHOD12, isolated from subtropical forest soil.</title>
        <authorList>
            <person name="Gao Z.-H."/>
            <person name="Qiu L.-H."/>
        </authorList>
    </citation>
    <scope>NUCLEOTIDE SEQUENCE [LARGE SCALE GENOMIC DNA]</scope>
    <source>
        <strain evidence="3 4">DHOD12</strain>
    </source>
</reference>
<dbReference type="RefSeq" id="WP_137333765.1">
    <property type="nucleotide sequence ID" value="NZ_CP040077.1"/>
</dbReference>
<dbReference type="InterPro" id="IPR011836">
    <property type="entry name" value="YhdP"/>
</dbReference>
<dbReference type="InterPro" id="IPR025263">
    <property type="entry name" value="YhdP_central"/>
</dbReference>
<sequence length="1410" mass="151204">MSARKEAVDPAEAALPRHDHALLRHALRTILTLALVLYFIAIGALVGLRYVLLPRIDDFRPRIETLVSEKLHAQLRIGKLAPHWSGFQPGIDVTDLTIRGRDGKLALDIPHATAAVSWRSLVHFKPTLSSLVVDQPDVLVERSADGSLSVAGVQVPTAHKGNDTFSTWLLEQQAIVLRGGTLRWRDAEHDAPELALRDIRLAILNRGADHRIALQAPANGTVLQGPLDFRAQFRHAHLHAIGKPVNWTGQAYISTGLVDLPALARYMSFPIQTYAGRVANSIWINFSGGHIRSASGDLQGYDVALQVHPTQPKLDVPTADFSWSVDIDPQRDYTLRLSNLRAELGQPPLPDGTPIWRTLAFNTLVGHYRAPSIERGQFMSVTGDRVDLGILAEFSRALPFPRRFLNELVRFDPRGLVANYDMSFERAKPENDEAASEQRVSGAAPIIHYRFKADLQGISLAAQEPPPGLTPKGHPRAGIPGFENLWGAIDADETHGTVALDTVNAAVTVPGAFDNPRLTFDRLSGHGNWTVLPAEPGEKHKPFVITVSDLNVANADTAGRVVANYSNPGHGRGTLDLTANIDHALVTRITRYLPTSISEHLRDYLGHGLQAGMARHGVIEVHGNLDKFPYSIDPKAGIFRITAPFSGGKFDPSPFPPKKLKNGTPDIWPAFDDIDGVFTLKENVLRFDIDKGRYKGVRVTKVAGHIDDLGHKESSPLIIEGQARGPLADLLDYANNSALAGMTNHAADKVRGSGPATLALTLTIPRHPKPHVAVEGSIGFLGNELAANNAPPLSRLTGKVSFTEHSVTLNGINGRWLGGDVRADGALSPSGTYAFNVAGRVAVDAARDLNLHGTAAELLTHVSGSAPYSINVRGAKGRQPEVTASSDLTGLALDLPAPYNKPLGTPMPLSFTFKPLDASDGANLQRADLIFGPLAAAYVLHHPPHEEPTVVRGAIGFNRPADLPDEGVIANIDIQEFDADAWRAFYSGLHATKETLSTDAASASPASSSAGGGTRPAAQYLPSRFALHVDTLKLLHRNWENVVVDASRAGPNWQANIASDQVSGELSWQPGGGRNNEGLLQARLAKVVIPGTVENELVNQVAHAPTTKMPAIDLVVDDLTVRNRDIGRLEVDAHNLDDNGVPVWQLDKFEVSNPAAKLSATANWRTSRRLGADAPDDSPRRTVIDFKLDIADAGALLERFGLPRTVKKGSGSLSGKIGWRGGPTAIDYPTLTGNVAVDLHHGQILKVDPGVAKLLGVLSLQSLSRVLTLNFKDVIGEGLPFESVTGTGQIKNGIGRTDDFRIVTAPARASMKGTVDLAHETQNLNVDVTPTVNAGSAVIAATIINPLLGLGALAANFALSESLAHAFAIHYAISGSWAHPHIERVHGDRGKMVAPVEAAPATAPAESTGE</sequence>
<proteinExistence type="predicted"/>
<evidence type="ECO:0000256" key="1">
    <source>
        <dbReference type="SAM" id="Phobius"/>
    </source>
</evidence>
<evidence type="ECO:0000259" key="2">
    <source>
        <dbReference type="Pfam" id="PF13116"/>
    </source>
</evidence>